<accession>A0A917SER9</accession>
<reference evidence="4" key="2">
    <citation type="submission" date="2020-09" db="EMBL/GenBank/DDBJ databases">
        <authorList>
            <person name="Sun Q."/>
            <person name="Zhou Y."/>
        </authorList>
    </citation>
    <scope>NUCLEOTIDE SEQUENCE</scope>
    <source>
        <strain evidence="4">CGMCC 4.7306</strain>
    </source>
</reference>
<dbReference type="SMART" id="SM00382">
    <property type="entry name" value="AAA"/>
    <property type="match status" value="1"/>
</dbReference>
<evidence type="ECO:0000256" key="1">
    <source>
        <dbReference type="ARBA" id="ARBA00022741"/>
    </source>
</evidence>
<dbReference type="InterPro" id="IPR003593">
    <property type="entry name" value="AAA+_ATPase"/>
</dbReference>
<feature type="domain" description="ABC transporter" evidence="3">
    <location>
        <begin position="2"/>
        <end position="247"/>
    </location>
</feature>
<dbReference type="PROSITE" id="PS50893">
    <property type="entry name" value="ABC_TRANSPORTER_2"/>
    <property type="match status" value="1"/>
</dbReference>
<keyword evidence="2" id="KW-0067">ATP-binding</keyword>
<evidence type="ECO:0000313" key="4">
    <source>
        <dbReference type="EMBL" id="GGL77255.1"/>
    </source>
</evidence>
<dbReference type="PANTHER" id="PTHR42794">
    <property type="entry name" value="HEMIN IMPORT ATP-BINDING PROTEIN HMUV"/>
    <property type="match status" value="1"/>
</dbReference>
<keyword evidence="5" id="KW-1185">Reference proteome</keyword>
<evidence type="ECO:0000256" key="2">
    <source>
        <dbReference type="ARBA" id="ARBA00022840"/>
    </source>
</evidence>
<dbReference type="EMBL" id="BMMZ01000012">
    <property type="protein sequence ID" value="GGL77255.1"/>
    <property type="molecule type" value="Genomic_DNA"/>
</dbReference>
<protein>
    <recommendedName>
        <fullName evidence="3">ABC transporter domain-containing protein</fullName>
    </recommendedName>
</protein>
<comment type="caution">
    <text evidence="4">The sequence shown here is derived from an EMBL/GenBank/DDBJ whole genome shotgun (WGS) entry which is preliminary data.</text>
</comment>
<dbReference type="GO" id="GO:0005524">
    <property type="term" value="F:ATP binding"/>
    <property type="evidence" value="ECO:0007669"/>
    <property type="project" value="UniProtKB-KW"/>
</dbReference>
<dbReference type="GO" id="GO:0016887">
    <property type="term" value="F:ATP hydrolysis activity"/>
    <property type="evidence" value="ECO:0007669"/>
    <property type="project" value="InterPro"/>
</dbReference>
<dbReference type="InterPro" id="IPR027417">
    <property type="entry name" value="P-loop_NTPase"/>
</dbReference>
<dbReference type="SUPFAM" id="SSF52540">
    <property type="entry name" value="P-loop containing nucleoside triphosphate hydrolases"/>
    <property type="match status" value="1"/>
</dbReference>
<dbReference type="CDD" id="cd03214">
    <property type="entry name" value="ABC_Iron-Siderophores_B12_Hemin"/>
    <property type="match status" value="1"/>
</dbReference>
<keyword evidence="1" id="KW-0547">Nucleotide-binding</keyword>
<gene>
    <name evidence="4" type="ORF">GCM10011575_39410</name>
</gene>
<organism evidence="4 5">
    <name type="scientific">Microlunatus endophyticus</name>
    <dbReference type="NCBI Taxonomy" id="1716077"/>
    <lineage>
        <taxon>Bacteria</taxon>
        <taxon>Bacillati</taxon>
        <taxon>Actinomycetota</taxon>
        <taxon>Actinomycetes</taxon>
        <taxon>Propionibacteriales</taxon>
        <taxon>Propionibacteriaceae</taxon>
        <taxon>Microlunatus</taxon>
    </lineage>
</organism>
<dbReference type="Gene3D" id="3.40.50.300">
    <property type="entry name" value="P-loop containing nucleotide triphosphate hydrolases"/>
    <property type="match status" value="1"/>
</dbReference>
<dbReference type="Proteomes" id="UP000613840">
    <property type="component" value="Unassembled WGS sequence"/>
</dbReference>
<sequence length="261" mass="28431">MLTLTDVAAGYRHRGRERVIVDEVDAVAPSGAVTALLGPNGAGKSTLLRSLVGLQPLLRGRVTLTDARGRDAELLQLSPRERARRTAVVLTERIDAGLLTGREVVELGRHPYLGLIGRLTDRDRFLVGETLAELQAGDLAGERFAELSDGQRQRLLLARALVGEPELLVLDEPSAFLDVGARVDLMALLRRIARGRGITVVLSTHEVELALRMADRLWLIQDHRITSGAPDTMVADGRIARTFGTRHAVFDAASGTFRVRT</sequence>
<evidence type="ECO:0000313" key="5">
    <source>
        <dbReference type="Proteomes" id="UP000613840"/>
    </source>
</evidence>
<evidence type="ECO:0000259" key="3">
    <source>
        <dbReference type="PROSITE" id="PS50893"/>
    </source>
</evidence>
<dbReference type="InterPro" id="IPR003439">
    <property type="entry name" value="ABC_transporter-like_ATP-bd"/>
</dbReference>
<name>A0A917SER9_9ACTN</name>
<dbReference type="RefSeq" id="WP_188897096.1">
    <property type="nucleotide sequence ID" value="NZ_BMMZ01000012.1"/>
</dbReference>
<reference evidence="4" key="1">
    <citation type="journal article" date="2014" name="Int. J. Syst. Evol. Microbiol.">
        <title>Complete genome sequence of Corynebacterium casei LMG S-19264T (=DSM 44701T), isolated from a smear-ripened cheese.</title>
        <authorList>
            <consortium name="US DOE Joint Genome Institute (JGI-PGF)"/>
            <person name="Walter F."/>
            <person name="Albersmeier A."/>
            <person name="Kalinowski J."/>
            <person name="Ruckert C."/>
        </authorList>
    </citation>
    <scope>NUCLEOTIDE SEQUENCE</scope>
    <source>
        <strain evidence="4">CGMCC 4.7306</strain>
    </source>
</reference>
<dbReference type="AlphaFoldDB" id="A0A917SER9"/>
<proteinExistence type="predicted"/>
<dbReference type="PANTHER" id="PTHR42794:SF2">
    <property type="entry name" value="ABC TRANSPORTER ATP-BINDING PROTEIN"/>
    <property type="match status" value="1"/>
</dbReference>
<dbReference type="Pfam" id="PF00005">
    <property type="entry name" value="ABC_tran"/>
    <property type="match status" value="1"/>
</dbReference>